<dbReference type="PhylomeDB" id="A7RR15"/>
<dbReference type="InterPro" id="IPR005334">
    <property type="entry name" value="Tctex-1-like"/>
</dbReference>
<dbReference type="Proteomes" id="UP000001593">
    <property type="component" value="Unassembled WGS sequence"/>
</dbReference>
<dbReference type="PANTHER" id="PTHR21255">
    <property type="entry name" value="T-COMPLEX-ASSOCIATED-TESTIS-EXPRESSED 1/ DYNEIN LIGHT CHAIN"/>
    <property type="match status" value="1"/>
</dbReference>
<dbReference type="STRING" id="45351.A7RR15"/>
<dbReference type="InParanoid" id="A7RR15"/>
<dbReference type="GO" id="GO:0005868">
    <property type="term" value="C:cytoplasmic dynein complex"/>
    <property type="evidence" value="ECO:0000318"/>
    <property type="project" value="GO_Central"/>
</dbReference>
<dbReference type="GO" id="GO:0045505">
    <property type="term" value="F:dynein intermediate chain binding"/>
    <property type="evidence" value="ECO:0000318"/>
    <property type="project" value="GO_Central"/>
</dbReference>
<dbReference type="Pfam" id="PF03645">
    <property type="entry name" value="Tctex-1"/>
    <property type="match status" value="1"/>
</dbReference>
<evidence type="ECO:0000313" key="3">
    <source>
        <dbReference type="Proteomes" id="UP000001593"/>
    </source>
</evidence>
<keyword evidence="3" id="KW-1185">Reference proteome</keyword>
<dbReference type="EMBL" id="DS469530">
    <property type="protein sequence ID" value="EDO46089.1"/>
    <property type="molecule type" value="Genomic_DNA"/>
</dbReference>
<dbReference type="HOGENOM" id="CLU_097204_4_3_1"/>
<evidence type="ECO:0000313" key="2">
    <source>
        <dbReference type="EMBL" id="EDO46089.1"/>
    </source>
</evidence>
<reference evidence="2 3" key="1">
    <citation type="journal article" date="2007" name="Science">
        <title>Sea anemone genome reveals ancestral eumetazoan gene repertoire and genomic organization.</title>
        <authorList>
            <person name="Putnam N.H."/>
            <person name="Srivastava M."/>
            <person name="Hellsten U."/>
            <person name="Dirks B."/>
            <person name="Chapman J."/>
            <person name="Salamov A."/>
            <person name="Terry A."/>
            <person name="Shapiro H."/>
            <person name="Lindquist E."/>
            <person name="Kapitonov V.V."/>
            <person name="Jurka J."/>
            <person name="Genikhovich G."/>
            <person name="Grigoriev I.V."/>
            <person name="Lucas S.M."/>
            <person name="Steele R.E."/>
            <person name="Finnerty J.R."/>
            <person name="Technau U."/>
            <person name="Martindale M.Q."/>
            <person name="Rokhsar D.S."/>
        </authorList>
    </citation>
    <scope>NUCLEOTIDE SEQUENCE [LARGE SCALE GENOMIC DNA]</scope>
    <source>
        <strain evidence="3">CH2 X CH6</strain>
    </source>
</reference>
<protein>
    <recommendedName>
        <fullName evidence="4">Dynein light chain</fullName>
    </recommendedName>
</protein>
<dbReference type="CDD" id="cd21451">
    <property type="entry name" value="DLC-like_TCTEX1D"/>
    <property type="match status" value="1"/>
</dbReference>
<organism evidence="2 3">
    <name type="scientific">Nematostella vectensis</name>
    <name type="common">Starlet sea anemone</name>
    <dbReference type="NCBI Taxonomy" id="45351"/>
    <lineage>
        <taxon>Eukaryota</taxon>
        <taxon>Metazoa</taxon>
        <taxon>Cnidaria</taxon>
        <taxon>Anthozoa</taxon>
        <taxon>Hexacorallia</taxon>
        <taxon>Actiniaria</taxon>
        <taxon>Edwardsiidae</taxon>
        <taxon>Nematostella</taxon>
    </lineage>
</organism>
<proteinExistence type="inferred from homology"/>
<dbReference type="AlphaFoldDB" id="A7RR15"/>
<dbReference type="KEGG" id="nve:5518178"/>
<name>A7RR15_NEMVE</name>
<dbReference type="Gene3D" id="3.30.1140.40">
    <property type="entry name" value="Tctex-1"/>
    <property type="match status" value="1"/>
</dbReference>
<evidence type="ECO:0000256" key="1">
    <source>
        <dbReference type="ARBA" id="ARBA00005361"/>
    </source>
</evidence>
<gene>
    <name evidence="2" type="ORF">NEMVEDRAFT_v1g200825</name>
</gene>
<dbReference type="PANTHER" id="PTHR21255:SF23">
    <property type="entry name" value="DYNEIN LIGHT CHAIN"/>
    <property type="match status" value="1"/>
</dbReference>
<accession>A7RR15</accession>
<evidence type="ECO:0008006" key="4">
    <source>
        <dbReference type="Google" id="ProtNLM"/>
    </source>
</evidence>
<comment type="similarity">
    <text evidence="1">Belongs to the dynein light chain Tctex-type family.</text>
</comment>
<sequence length="125" mass="14159">METEERKKSQVIAQDIELGKRFSASIIENISKVILQERLEGMSYEATECSKLAREMSETIRNEVKALSWDRYKIVVMVSIGSLKDQGLHISSRCLWYPNTDGSATAVYRNTSLFAVATVFGIYVE</sequence>
<dbReference type="eggNOG" id="KOG4108">
    <property type="taxonomic scope" value="Eukaryota"/>
</dbReference>
<dbReference type="InterPro" id="IPR038586">
    <property type="entry name" value="Tctex-1-like_sf"/>
</dbReference>
<dbReference type="GO" id="GO:0005737">
    <property type="term" value="C:cytoplasm"/>
    <property type="evidence" value="ECO:0000318"/>
    <property type="project" value="GO_Central"/>
</dbReference>
<dbReference type="GO" id="GO:0007018">
    <property type="term" value="P:microtubule-based movement"/>
    <property type="evidence" value="ECO:0000318"/>
    <property type="project" value="GO_Central"/>
</dbReference>
<dbReference type="OMA" id="TWHGDEE"/>